<dbReference type="EMBL" id="QTSX02004262">
    <property type="protein sequence ID" value="KAJ9067329.1"/>
    <property type="molecule type" value="Genomic_DNA"/>
</dbReference>
<keyword evidence="2" id="KW-1185">Reference proteome</keyword>
<sequence length="86" mass="9321">MGAVAKYLVSWKGYPNSKNSWVPHYNCSNSPDLIQELYNGNSTAIGHPELTLAAMKLPPSHKNFSLSHLPDGSIVPRAKAEGNVTT</sequence>
<proteinExistence type="predicted"/>
<gene>
    <name evidence="1" type="ORF">DSO57_1000908</name>
</gene>
<evidence type="ECO:0000313" key="2">
    <source>
        <dbReference type="Proteomes" id="UP001165960"/>
    </source>
</evidence>
<reference evidence="1" key="1">
    <citation type="submission" date="2022-04" db="EMBL/GenBank/DDBJ databases">
        <title>Genome of the entomopathogenic fungus Entomophthora muscae.</title>
        <authorList>
            <person name="Elya C."/>
            <person name="Lovett B.R."/>
            <person name="Lee E."/>
            <person name="Macias A.M."/>
            <person name="Hajek A.E."/>
            <person name="De Bivort B.L."/>
            <person name="Kasson M.T."/>
            <person name="De Fine Licht H.H."/>
            <person name="Stajich J.E."/>
        </authorList>
    </citation>
    <scope>NUCLEOTIDE SEQUENCE</scope>
    <source>
        <strain evidence="1">Berkeley</strain>
    </source>
</reference>
<dbReference type="Proteomes" id="UP001165960">
    <property type="component" value="Unassembled WGS sequence"/>
</dbReference>
<name>A0ACC2SY53_9FUNG</name>
<comment type="caution">
    <text evidence="1">The sequence shown here is derived from an EMBL/GenBank/DDBJ whole genome shotgun (WGS) entry which is preliminary data.</text>
</comment>
<accession>A0ACC2SY53</accession>
<protein>
    <submittedName>
        <fullName evidence="1">Uncharacterized protein</fullName>
    </submittedName>
</protein>
<organism evidence="1 2">
    <name type="scientific">Entomophthora muscae</name>
    <dbReference type="NCBI Taxonomy" id="34485"/>
    <lineage>
        <taxon>Eukaryota</taxon>
        <taxon>Fungi</taxon>
        <taxon>Fungi incertae sedis</taxon>
        <taxon>Zoopagomycota</taxon>
        <taxon>Entomophthoromycotina</taxon>
        <taxon>Entomophthoromycetes</taxon>
        <taxon>Entomophthorales</taxon>
        <taxon>Entomophthoraceae</taxon>
        <taxon>Entomophthora</taxon>
    </lineage>
</organism>
<evidence type="ECO:0000313" key="1">
    <source>
        <dbReference type="EMBL" id="KAJ9067329.1"/>
    </source>
</evidence>